<proteinExistence type="inferred from homology"/>
<feature type="transmembrane region" description="Helical" evidence="12">
    <location>
        <begin position="370"/>
        <end position="390"/>
    </location>
</feature>
<protein>
    <submittedName>
        <fullName evidence="15">KUP system potassium uptake protein</fullName>
    </submittedName>
</protein>
<keyword evidence="4" id="KW-1003">Cell membrane</keyword>
<accession>A0ABX1HPJ0</accession>
<evidence type="ECO:0000256" key="3">
    <source>
        <dbReference type="ARBA" id="ARBA00022448"/>
    </source>
</evidence>
<feature type="transmembrane region" description="Helical" evidence="12">
    <location>
        <begin position="104"/>
        <end position="122"/>
    </location>
</feature>
<evidence type="ECO:0000259" key="13">
    <source>
        <dbReference type="Pfam" id="PF02705"/>
    </source>
</evidence>
<feature type="transmembrane region" description="Helical" evidence="12">
    <location>
        <begin position="21"/>
        <end position="43"/>
    </location>
</feature>
<evidence type="ECO:0000256" key="4">
    <source>
        <dbReference type="ARBA" id="ARBA00022475"/>
    </source>
</evidence>
<feature type="transmembrane region" description="Helical" evidence="12">
    <location>
        <begin position="397"/>
        <end position="418"/>
    </location>
</feature>
<feature type="domain" description="K+ potassium transporter integral membrane" evidence="13">
    <location>
        <begin position="25"/>
        <end position="426"/>
    </location>
</feature>
<feature type="transmembrane region" description="Helical" evidence="12">
    <location>
        <begin position="55"/>
        <end position="78"/>
    </location>
</feature>
<keyword evidence="16" id="KW-1185">Reference proteome</keyword>
<dbReference type="InterPro" id="IPR003855">
    <property type="entry name" value="K+_transporter"/>
</dbReference>
<feature type="transmembrane region" description="Helical" evidence="12">
    <location>
        <begin position="424"/>
        <end position="445"/>
    </location>
</feature>
<evidence type="ECO:0000256" key="2">
    <source>
        <dbReference type="ARBA" id="ARBA00007019"/>
    </source>
</evidence>
<evidence type="ECO:0000256" key="1">
    <source>
        <dbReference type="ARBA" id="ARBA00004141"/>
    </source>
</evidence>
<dbReference type="Pfam" id="PF22776">
    <property type="entry name" value="K_trans_C"/>
    <property type="match status" value="1"/>
</dbReference>
<evidence type="ECO:0000313" key="16">
    <source>
        <dbReference type="Proteomes" id="UP000717634"/>
    </source>
</evidence>
<comment type="caution">
    <text evidence="15">The sequence shown here is derived from an EMBL/GenBank/DDBJ whole genome shotgun (WGS) entry which is preliminary data.</text>
</comment>
<keyword evidence="9 12" id="KW-1133">Transmembrane helix</keyword>
<dbReference type="InterPro" id="IPR053952">
    <property type="entry name" value="K_trans_C"/>
</dbReference>
<keyword evidence="5" id="KW-0633">Potassium transport</keyword>
<sequence length="680" mass="76035">MSTLTAALPTETSIHKRSITVAGLLVTLGIIFGDIGTSPLYVFKSILGDRPVSELLVYGGVSAVFWTLTLQTSIKYILLTLEADNHGEGGIFSLYSLVKHRGRWLLWPAIIGAGTLLADGIITPPISVSSAIEGLRLLDPTLTETTIITIVLVIITLLFAFQQFGTKVVGASFGPIMLVWFSTIGSLGLIQIFHHPAILQALNPRYAIELLTVYPKGFWLLGAVFLCTTGAEALYSDLGHCGRKNIRTAWLFVKTALVLNYLGQAAWTMDHMGQVLSSDQNPFFLIAPTWGLIPLIIIATMATIIASQALISGSYTLISEAVSLNFWPKVRILFPTDQRGQIYVPSINWLLWFGCVCVQLWFQTSSNMEAAYGFSITVAMLMTSILLSQYLRGVKHWAIPVVGLIMLVFLTVELSFLIANITKLLNRLGILVFEWGLILGMWMGYKGRQIKNRYLDMTDWADNLPILQELSQDQTVSKYASNLVYLTRSKNARQIEARILYSILRKKPKRADRYWFLNISLLNEPFGMRYTLETLVPDVAYKINFQLGFRIQPRINLLFRRVLEDMAGKGEIDITSRYATLQKHHMPGDFRFVVLDKVLSFDNQLSLKERIILQGYFLFNKLAISDQQAFGLDTSDVAVELVPLTIQPHRPLELQRIAPENVSDPVPAAALAAEELALKI</sequence>
<feature type="transmembrane region" description="Helical" evidence="12">
    <location>
        <begin position="213"/>
        <end position="234"/>
    </location>
</feature>
<dbReference type="PANTHER" id="PTHR30540:SF79">
    <property type="entry name" value="LOW AFFINITY POTASSIUM TRANSPORT SYSTEM PROTEIN KUP"/>
    <property type="match status" value="1"/>
</dbReference>
<gene>
    <name evidence="15" type="ORF">HBN54_003564</name>
</gene>
<name>A0ABX1HPJ0_9BACT</name>
<dbReference type="Proteomes" id="UP000717634">
    <property type="component" value="Unassembled WGS sequence"/>
</dbReference>
<evidence type="ECO:0000256" key="11">
    <source>
        <dbReference type="ARBA" id="ARBA00023136"/>
    </source>
</evidence>
<evidence type="ECO:0000256" key="7">
    <source>
        <dbReference type="ARBA" id="ARBA00022847"/>
    </source>
</evidence>
<comment type="similarity">
    <text evidence="2">Belongs to the HAK/KUP transporter (TC 2.A.72) family.</text>
</comment>
<dbReference type="InterPro" id="IPR053951">
    <property type="entry name" value="K_trans_N"/>
</dbReference>
<dbReference type="PANTHER" id="PTHR30540">
    <property type="entry name" value="OSMOTIC STRESS POTASSIUM TRANSPORTER"/>
    <property type="match status" value="1"/>
</dbReference>
<evidence type="ECO:0000256" key="10">
    <source>
        <dbReference type="ARBA" id="ARBA00023065"/>
    </source>
</evidence>
<dbReference type="EMBL" id="JAAVTK010000012">
    <property type="protein sequence ID" value="NKI90952.1"/>
    <property type="molecule type" value="Genomic_DNA"/>
</dbReference>
<dbReference type="Pfam" id="PF02705">
    <property type="entry name" value="K_trans"/>
    <property type="match status" value="1"/>
</dbReference>
<evidence type="ECO:0000313" key="15">
    <source>
        <dbReference type="EMBL" id="NKI90952.1"/>
    </source>
</evidence>
<feature type="transmembrane region" description="Helical" evidence="12">
    <location>
        <begin position="142"/>
        <end position="161"/>
    </location>
</feature>
<reference evidence="15 16" key="1">
    <citation type="submission" date="2020-03" db="EMBL/GenBank/DDBJ databases">
        <title>Genomic Encyclopedia of Type Strains, Phase IV (KMG-V): Genome sequencing to study the core and pangenomes of soil and plant-associated prokaryotes.</title>
        <authorList>
            <person name="Whitman W."/>
        </authorList>
    </citation>
    <scope>NUCLEOTIDE SEQUENCE [LARGE SCALE GENOMIC DNA]</scope>
    <source>
        <strain evidence="15 16">1B</strain>
    </source>
</reference>
<feature type="transmembrane region" description="Helical" evidence="12">
    <location>
        <begin position="283"/>
        <end position="306"/>
    </location>
</feature>
<keyword evidence="6 12" id="KW-0812">Transmembrane</keyword>
<evidence type="ECO:0000256" key="9">
    <source>
        <dbReference type="ARBA" id="ARBA00022989"/>
    </source>
</evidence>
<keyword evidence="11 12" id="KW-0472">Membrane</keyword>
<evidence type="ECO:0000256" key="6">
    <source>
        <dbReference type="ARBA" id="ARBA00022692"/>
    </source>
</evidence>
<feature type="transmembrane region" description="Helical" evidence="12">
    <location>
        <begin position="173"/>
        <end position="193"/>
    </location>
</feature>
<feature type="domain" description="K+ potassium transporter C-terminal" evidence="14">
    <location>
        <begin position="483"/>
        <end position="637"/>
    </location>
</feature>
<organism evidence="15 16">
    <name type="scientific">Hymenobacter artigasi</name>
    <dbReference type="NCBI Taxonomy" id="2719616"/>
    <lineage>
        <taxon>Bacteria</taxon>
        <taxon>Pseudomonadati</taxon>
        <taxon>Bacteroidota</taxon>
        <taxon>Cytophagia</taxon>
        <taxon>Cytophagales</taxon>
        <taxon>Hymenobacteraceae</taxon>
        <taxon>Hymenobacter</taxon>
    </lineage>
</organism>
<dbReference type="RefSeq" id="WP_168674535.1">
    <property type="nucleotide sequence ID" value="NZ_JAAVTK010000012.1"/>
</dbReference>
<evidence type="ECO:0000256" key="5">
    <source>
        <dbReference type="ARBA" id="ARBA00022538"/>
    </source>
</evidence>
<keyword evidence="10" id="KW-0406">Ion transport</keyword>
<evidence type="ECO:0000256" key="12">
    <source>
        <dbReference type="SAM" id="Phobius"/>
    </source>
</evidence>
<feature type="transmembrane region" description="Helical" evidence="12">
    <location>
        <begin position="246"/>
        <end position="263"/>
    </location>
</feature>
<keyword evidence="7" id="KW-0769">Symport</keyword>
<evidence type="ECO:0000259" key="14">
    <source>
        <dbReference type="Pfam" id="PF22776"/>
    </source>
</evidence>
<comment type="subcellular location">
    <subcellularLocation>
        <location evidence="1">Membrane</location>
        <topology evidence="1">Multi-pass membrane protein</topology>
    </subcellularLocation>
</comment>
<evidence type="ECO:0000256" key="8">
    <source>
        <dbReference type="ARBA" id="ARBA00022958"/>
    </source>
</evidence>
<keyword evidence="3" id="KW-0813">Transport</keyword>
<keyword evidence="8" id="KW-0630">Potassium</keyword>